<protein>
    <submittedName>
        <fullName evidence="2">Uncharacterized protein</fullName>
    </submittedName>
</protein>
<dbReference type="EMBL" id="FXYD01000002">
    <property type="protein sequence ID" value="SMX37593.1"/>
    <property type="molecule type" value="Genomic_DNA"/>
</dbReference>
<organism evidence="2 3">
    <name type="scientific">Octadecabacter ascidiaceicola</name>
    <dbReference type="NCBI Taxonomy" id="1655543"/>
    <lineage>
        <taxon>Bacteria</taxon>
        <taxon>Pseudomonadati</taxon>
        <taxon>Pseudomonadota</taxon>
        <taxon>Alphaproteobacteria</taxon>
        <taxon>Rhodobacterales</taxon>
        <taxon>Roseobacteraceae</taxon>
        <taxon>Octadecabacter</taxon>
    </lineage>
</organism>
<dbReference type="OrthoDB" id="7849138at2"/>
<evidence type="ECO:0000313" key="2">
    <source>
        <dbReference type="EMBL" id="SMX37593.1"/>
    </source>
</evidence>
<keyword evidence="1" id="KW-1133">Transmembrane helix</keyword>
<feature type="transmembrane region" description="Helical" evidence="1">
    <location>
        <begin position="212"/>
        <end position="229"/>
    </location>
</feature>
<keyword evidence="1" id="KW-0472">Membrane</keyword>
<proteinExistence type="predicted"/>
<dbReference type="RefSeq" id="WP_093995912.1">
    <property type="nucleotide sequence ID" value="NZ_FXYD01000002.1"/>
</dbReference>
<gene>
    <name evidence="2" type="ORF">OCA8868_01500</name>
</gene>
<feature type="transmembrane region" description="Helical" evidence="1">
    <location>
        <begin position="241"/>
        <end position="261"/>
    </location>
</feature>
<keyword evidence="1" id="KW-0812">Transmembrane</keyword>
<reference evidence="3" key="1">
    <citation type="submission" date="2017-05" db="EMBL/GenBank/DDBJ databases">
        <authorList>
            <person name="Rodrigo-Torres L."/>
            <person name="Arahal R. D."/>
            <person name="Lucena T."/>
        </authorList>
    </citation>
    <scope>NUCLEOTIDE SEQUENCE [LARGE SCALE GENOMIC DNA]</scope>
    <source>
        <strain evidence="3">CECT 8868</strain>
    </source>
</reference>
<accession>A0A238K499</accession>
<evidence type="ECO:0000313" key="3">
    <source>
        <dbReference type="Proteomes" id="UP000203464"/>
    </source>
</evidence>
<dbReference type="Proteomes" id="UP000203464">
    <property type="component" value="Unassembled WGS sequence"/>
</dbReference>
<name>A0A238K499_9RHOB</name>
<keyword evidence="3" id="KW-1185">Reference proteome</keyword>
<dbReference type="AlphaFoldDB" id="A0A238K499"/>
<evidence type="ECO:0000256" key="1">
    <source>
        <dbReference type="SAM" id="Phobius"/>
    </source>
</evidence>
<feature type="transmembrane region" description="Helical" evidence="1">
    <location>
        <begin position="299"/>
        <end position="320"/>
    </location>
</feature>
<sequence>MSDGNEATEIVLSGTGSEISFQVYQDVYNSITGHRENLSRNMFDFHKVGFDDLKSLHAQMEQMLEQYACEASGCSVVVRYSDGRTDSFSSFERFETLSGAKVGCVENLELSYEFLIVLPKTKEAKTYKVGVFLMSHVGLLDRLNRSNASDLERNMMNDLMKITARFHIEYVDVSVARSIEAQLDEWYRGLKKEPLIFRHKIARFFATHSGQVTKFAGFVALISITWYLFLPSISSDTSSLFKILTVFVASVSMMTGIGYGLGSWAGRSFKSLSPMAFIKLSNADVETKSSVRQSYLKSIGALVLAAVGTISVSLLATYVASLLGI</sequence>